<protein>
    <submittedName>
        <fullName evidence="1">Uncharacterized protein</fullName>
    </submittedName>
</protein>
<dbReference type="InterPro" id="IPR055704">
    <property type="entry name" value="DUF7280"/>
</dbReference>
<gene>
    <name evidence="1" type="ORF">SEA_TRES_86</name>
</gene>
<dbReference type="Pfam" id="PF23946">
    <property type="entry name" value="DUF7280"/>
    <property type="match status" value="1"/>
</dbReference>
<dbReference type="EMBL" id="KT365402">
    <property type="protein sequence ID" value="ALF01371.1"/>
    <property type="molecule type" value="Genomic_DNA"/>
</dbReference>
<evidence type="ECO:0000313" key="1">
    <source>
        <dbReference type="EMBL" id="ALF01371.1"/>
    </source>
</evidence>
<dbReference type="Proteomes" id="UP000229550">
    <property type="component" value="Segment"/>
</dbReference>
<accession>A0A0M3UKT8</accession>
<sequence length="100" mass="10568">MSFVYGGTDPPGKAEMISIVTPTNTLDLDADDATLLDGMIIAQDELAAVISWDDLSHEVAYGHTTNAAGEPQTRVAVIDLDRATARQALTAATWVAAKTH</sequence>
<reference evidence="2" key="1">
    <citation type="submission" date="2015-08" db="EMBL/GenBank/DDBJ databases">
        <authorList>
            <person name="Babu N.S."/>
            <person name="Beckwith C.J."/>
            <person name="Beseler K.G."/>
            <person name="Brison A."/>
            <person name="Carone J.V."/>
            <person name="Caskin T.P."/>
            <person name="Diamond M."/>
            <person name="Durham M.E."/>
            <person name="Foxe J.M."/>
            <person name="Go M."/>
            <person name="Henderson B.A."/>
            <person name="Jones I.B."/>
            <person name="McGettigan J.A."/>
            <person name="Micheletti S.J."/>
            <person name="Nasrallah M.E."/>
            <person name="Ortiz D."/>
            <person name="Piller C.R."/>
            <person name="Privatt S.R."/>
            <person name="Schneider S.L."/>
            <person name="Sharp S."/>
            <person name="Smith T.C."/>
            <person name="Stanton J.D."/>
            <person name="Ullery H.E."/>
            <person name="Wilson R.J."/>
            <person name="Serrano M.G."/>
            <person name="Buck G."/>
            <person name="Lee V."/>
            <person name="Wang Y."/>
            <person name="Carvalho R."/>
            <person name="Voegtly L."/>
            <person name="Shi R."/>
            <person name="Duckworth R."/>
            <person name="Johnson A."/>
            <person name="Loviza R."/>
            <person name="Walstead R."/>
            <person name="Shah Z."/>
            <person name="Kiflezghi M."/>
            <person name="Wade K."/>
            <person name="Ball S.L."/>
            <person name="Bradley K.W."/>
            <person name="Asai D.J."/>
            <person name="Bowman C.A."/>
            <person name="Russell D.A."/>
            <person name="Pope W.H."/>
            <person name="Jacobs-Sera D."/>
            <person name="Hendrix R.W."/>
            <person name="Hatfull G.F."/>
        </authorList>
    </citation>
    <scope>NUCLEOTIDE SEQUENCE [LARGE SCALE GENOMIC DNA]</scope>
</reference>
<organism evidence="1 2">
    <name type="scientific">Mycobacterium phage Tres</name>
    <dbReference type="NCBI Taxonomy" id="1701803"/>
    <lineage>
        <taxon>Viruses</taxon>
        <taxon>Duplodnaviria</taxon>
        <taxon>Heunggongvirae</taxon>
        <taxon>Uroviricota</taxon>
        <taxon>Caudoviricetes</taxon>
        <taxon>Bclasvirinae</taxon>
        <taxon>Rosebushvirus</taxon>
        <taxon>Rosebushvirus rosebush</taxon>
    </lineage>
</organism>
<name>A0A0M3UKT8_9CAUD</name>
<proteinExistence type="predicted"/>
<evidence type="ECO:0000313" key="2">
    <source>
        <dbReference type="Proteomes" id="UP000229550"/>
    </source>
</evidence>